<dbReference type="EMBL" id="CP093344">
    <property type="protein sequence ID" value="WOG87037.1"/>
    <property type="molecule type" value="Genomic_DNA"/>
</dbReference>
<dbReference type="Pfam" id="PF07983">
    <property type="entry name" value="X8"/>
    <property type="match status" value="1"/>
</dbReference>
<evidence type="ECO:0000256" key="1">
    <source>
        <dbReference type="ARBA" id="ARBA00022729"/>
    </source>
</evidence>
<evidence type="ECO:0000313" key="4">
    <source>
        <dbReference type="EMBL" id="WOG87037.1"/>
    </source>
</evidence>
<evidence type="ECO:0000313" key="5">
    <source>
        <dbReference type="Proteomes" id="UP000077755"/>
    </source>
</evidence>
<organism evidence="4 5">
    <name type="scientific">Daucus carota subsp. sativus</name>
    <name type="common">Carrot</name>
    <dbReference type="NCBI Taxonomy" id="79200"/>
    <lineage>
        <taxon>Eukaryota</taxon>
        <taxon>Viridiplantae</taxon>
        <taxon>Streptophyta</taxon>
        <taxon>Embryophyta</taxon>
        <taxon>Tracheophyta</taxon>
        <taxon>Spermatophyta</taxon>
        <taxon>Magnoliopsida</taxon>
        <taxon>eudicotyledons</taxon>
        <taxon>Gunneridae</taxon>
        <taxon>Pentapetalae</taxon>
        <taxon>asterids</taxon>
        <taxon>campanulids</taxon>
        <taxon>Apiales</taxon>
        <taxon>Apiaceae</taxon>
        <taxon>Apioideae</taxon>
        <taxon>Scandiceae</taxon>
        <taxon>Daucinae</taxon>
        <taxon>Daucus</taxon>
        <taxon>Daucus sect. Daucus</taxon>
    </lineage>
</organism>
<keyword evidence="1 2" id="KW-0732">Signal</keyword>
<protein>
    <recommendedName>
        <fullName evidence="3">X8 domain-containing protein</fullName>
    </recommendedName>
</protein>
<sequence>MTNFSFSVLGFLLCIFDTWCVAQEHAPDYKLEAFLDLACAEYNCADIQPGGPCFIPKTLQNHASYALDLAFKNTGVCNAIIGTPTVTDPSFGNCHYP</sequence>
<dbReference type="AlphaFoldDB" id="A0AAF0WBT6"/>
<feature type="signal peptide" evidence="2">
    <location>
        <begin position="1"/>
        <end position="22"/>
    </location>
</feature>
<feature type="chain" id="PRO_5042125887" description="X8 domain-containing protein" evidence="2">
    <location>
        <begin position="23"/>
        <end position="97"/>
    </location>
</feature>
<evidence type="ECO:0000256" key="2">
    <source>
        <dbReference type="SAM" id="SignalP"/>
    </source>
</evidence>
<proteinExistence type="predicted"/>
<dbReference type="InterPro" id="IPR012946">
    <property type="entry name" value="X8"/>
</dbReference>
<evidence type="ECO:0000259" key="3">
    <source>
        <dbReference type="SMART" id="SM00768"/>
    </source>
</evidence>
<dbReference type="SMART" id="SM00768">
    <property type="entry name" value="X8"/>
    <property type="match status" value="1"/>
</dbReference>
<reference evidence="4" key="1">
    <citation type="journal article" date="2016" name="Nat. Genet.">
        <title>A high-quality carrot genome assembly provides new insights into carotenoid accumulation and asterid genome evolution.</title>
        <authorList>
            <person name="Iorizzo M."/>
            <person name="Ellison S."/>
            <person name="Senalik D."/>
            <person name="Zeng P."/>
            <person name="Satapoomin P."/>
            <person name="Huang J."/>
            <person name="Bowman M."/>
            <person name="Iovene M."/>
            <person name="Sanseverino W."/>
            <person name="Cavagnaro P."/>
            <person name="Yildiz M."/>
            <person name="Macko-Podgorni A."/>
            <person name="Moranska E."/>
            <person name="Grzebelus E."/>
            <person name="Grzebelus D."/>
            <person name="Ashrafi H."/>
            <person name="Zheng Z."/>
            <person name="Cheng S."/>
            <person name="Spooner D."/>
            <person name="Van Deynze A."/>
            <person name="Simon P."/>
        </authorList>
    </citation>
    <scope>NUCLEOTIDE SEQUENCE</scope>
    <source>
        <tissue evidence="4">Leaf</tissue>
    </source>
</reference>
<feature type="domain" description="X8" evidence="3">
    <location>
        <begin position="18"/>
        <end position="96"/>
    </location>
</feature>
<name>A0AAF0WBT6_DAUCS</name>
<reference evidence="4" key="2">
    <citation type="submission" date="2022-03" db="EMBL/GenBank/DDBJ databases">
        <title>Draft title - Genomic analysis of global carrot germplasm unveils the trajectory of domestication and the origin of high carotenoid orange carrot.</title>
        <authorList>
            <person name="Iorizzo M."/>
            <person name="Ellison S."/>
            <person name="Senalik D."/>
            <person name="Macko-Podgorni A."/>
            <person name="Grzebelus D."/>
            <person name="Bostan H."/>
            <person name="Rolling W."/>
            <person name="Curaba J."/>
            <person name="Simon P."/>
        </authorList>
    </citation>
    <scope>NUCLEOTIDE SEQUENCE</scope>
    <source>
        <tissue evidence="4">Leaf</tissue>
    </source>
</reference>
<dbReference type="Proteomes" id="UP000077755">
    <property type="component" value="Chromosome 2"/>
</dbReference>
<gene>
    <name evidence="4" type="ORF">DCAR_0206257</name>
</gene>
<dbReference type="PANTHER" id="PTHR31044:SF147">
    <property type="entry name" value="CARBOHYDRATE-BINDING X8 DOMAIN PROTEIN"/>
    <property type="match status" value="1"/>
</dbReference>
<dbReference type="GO" id="GO:0009506">
    <property type="term" value="C:plasmodesma"/>
    <property type="evidence" value="ECO:0007669"/>
    <property type="project" value="UniProtKB-ARBA"/>
</dbReference>
<dbReference type="InterPro" id="IPR044788">
    <property type="entry name" value="X8_dom_prot"/>
</dbReference>
<dbReference type="PANTHER" id="PTHR31044">
    <property type="entry name" value="BETA-1,3 GLUCANASE"/>
    <property type="match status" value="1"/>
</dbReference>
<accession>A0AAF0WBT6</accession>
<keyword evidence="5" id="KW-1185">Reference proteome</keyword>